<dbReference type="Proteomes" id="UP001056120">
    <property type="component" value="Linkage Group LG07"/>
</dbReference>
<gene>
    <name evidence="1" type="ORF">L1987_19348</name>
</gene>
<organism evidence="1 2">
    <name type="scientific">Smallanthus sonchifolius</name>
    <dbReference type="NCBI Taxonomy" id="185202"/>
    <lineage>
        <taxon>Eukaryota</taxon>
        <taxon>Viridiplantae</taxon>
        <taxon>Streptophyta</taxon>
        <taxon>Embryophyta</taxon>
        <taxon>Tracheophyta</taxon>
        <taxon>Spermatophyta</taxon>
        <taxon>Magnoliopsida</taxon>
        <taxon>eudicotyledons</taxon>
        <taxon>Gunneridae</taxon>
        <taxon>Pentapetalae</taxon>
        <taxon>asterids</taxon>
        <taxon>campanulids</taxon>
        <taxon>Asterales</taxon>
        <taxon>Asteraceae</taxon>
        <taxon>Asteroideae</taxon>
        <taxon>Heliantheae alliance</taxon>
        <taxon>Millerieae</taxon>
        <taxon>Smallanthus</taxon>
    </lineage>
</organism>
<comment type="caution">
    <text evidence="1">The sequence shown here is derived from an EMBL/GenBank/DDBJ whole genome shotgun (WGS) entry which is preliminary data.</text>
</comment>
<evidence type="ECO:0000313" key="1">
    <source>
        <dbReference type="EMBL" id="KAI3809748.1"/>
    </source>
</evidence>
<reference evidence="2" key="1">
    <citation type="journal article" date="2022" name="Mol. Ecol. Resour.">
        <title>The genomes of chicory, endive, great burdock and yacon provide insights into Asteraceae palaeo-polyploidization history and plant inulin production.</title>
        <authorList>
            <person name="Fan W."/>
            <person name="Wang S."/>
            <person name="Wang H."/>
            <person name="Wang A."/>
            <person name="Jiang F."/>
            <person name="Liu H."/>
            <person name="Zhao H."/>
            <person name="Xu D."/>
            <person name="Zhang Y."/>
        </authorList>
    </citation>
    <scope>NUCLEOTIDE SEQUENCE [LARGE SCALE GENOMIC DNA]</scope>
    <source>
        <strain evidence="2">cv. Yunnan</strain>
    </source>
</reference>
<keyword evidence="2" id="KW-1185">Reference proteome</keyword>
<dbReference type="EMBL" id="CM042024">
    <property type="protein sequence ID" value="KAI3809748.1"/>
    <property type="molecule type" value="Genomic_DNA"/>
</dbReference>
<reference evidence="1 2" key="2">
    <citation type="journal article" date="2022" name="Mol. Ecol. Resour.">
        <title>The genomes of chicory, endive, great burdock and yacon provide insights into Asteraceae paleo-polyploidization history and plant inulin production.</title>
        <authorList>
            <person name="Fan W."/>
            <person name="Wang S."/>
            <person name="Wang H."/>
            <person name="Wang A."/>
            <person name="Jiang F."/>
            <person name="Liu H."/>
            <person name="Zhao H."/>
            <person name="Xu D."/>
            <person name="Zhang Y."/>
        </authorList>
    </citation>
    <scope>NUCLEOTIDE SEQUENCE [LARGE SCALE GENOMIC DNA]</scope>
    <source>
        <strain evidence="2">cv. Yunnan</strain>
        <tissue evidence="1">Leaves</tissue>
    </source>
</reference>
<proteinExistence type="predicted"/>
<sequence length="69" mass="8287">MILSILRDYGSWQTFWFGMGEYGRMNKILKELYESCQRADEKKETQLLDVYAIEIQLYTKTKKNKTLKV</sequence>
<protein>
    <submittedName>
        <fullName evidence="1">Uncharacterized protein</fullName>
    </submittedName>
</protein>
<evidence type="ECO:0000313" key="2">
    <source>
        <dbReference type="Proteomes" id="UP001056120"/>
    </source>
</evidence>
<name>A0ACB9IQE1_9ASTR</name>
<accession>A0ACB9IQE1</accession>